<feature type="signal peptide" evidence="1">
    <location>
        <begin position="1"/>
        <end position="17"/>
    </location>
</feature>
<dbReference type="SUPFAM" id="SSF53474">
    <property type="entry name" value="alpha/beta-Hydrolases"/>
    <property type="match status" value="1"/>
</dbReference>
<evidence type="ECO:0000313" key="5">
    <source>
        <dbReference type="Proteomes" id="UP000264006"/>
    </source>
</evidence>
<protein>
    <submittedName>
        <fullName evidence="4">Hydrolase, alpha/beta hydrolase fold family</fullName>
    </submittedName>
</protein>
<dbReference type="AlphaFoldDB" id="A0A346XST0"/>
<dbReference type="Gene3D" id="3.40.50.1820">
    <property type="entry name" value="alpha/beta hydrolase"/>
    <property type="match status" value="1"/>
</dbReference>
<evidence type="ECO:0000259" key="2">
    <source>
        <dbReference type="Pfam" id="PF00561"/>
    </source>
</evidence>
<dbReference type="InterPro" id="IPR050471">
    <property type="entry name" value="AB_hydrolase"/>
</dbReference>
<dbReference type="InterPro" id="IPR029058">
    <property type="entry name" value="AB_hydrolase_fold"/>
</dbReference>
<dbReference type="Pfam" id="PF00561">
    <property type="entry name" value="Abhydrolase_1"/>
    <property type="match status" value="1"/>
</dbReference>
<dbReference type="EMBL" id="CP031165">
    <property type="protein sequence ID" value="AXV05277.1"/>
    <property type="molecule type" value="Genomic_DNA"/>
</dbReference>
<dbReference type="GO" id="GO:0016787">
    <property type="term" value="F:hydrolase activity"/>
    <property type="evidence" value="ECO:0007669"/>
    <property type="project" value="UniProtKB-KW"/>
</dbReference>
<accession>A0A346XST0</accession>
<organism evidence="4 5">
    <name type="scientific">Euzebya pacifica</name>
    <dbReference type="NCBI Taxonomy" id="1608957"/>
    <lineage>
        <taxon>Bacteria</taxon>
        <taxon>Bacillati</taxon>
        <taxon>Actinomycetota</taxon>
        <taxon>Nitriliruptoria</taxon>
        <taxon>Euzebyales</taxon>
    </lineage>
</organism>
<dbReference type="Pfam" id="PF08386">
    <property type="entry name" value="Abhydrolase_4"/>
    <property type="match status" value="1"/>
</dbReference>
<dbReference type="InterPro" id="IPR000073">
    <property type="entry name" value="AB_hydrolase_1"/>
</dbReference>
<dbReference type="KEGG" id="euz:DVS28_a0572"/>
<dbReference type="PANTHER" id="PTHR43433">
    <property type="entry name" value="HYDROLASE, ALPHA/BETA FOLD FAMILY PROTEIN"/>
    <property type="match status" value="1"/>
</dbReference>
<dbReference type="InterPro" id="IPR013595">
    <property type="entry name" value="Pept_S33_TAP-like_C"/>
</dbReference>
<keyword evidence="4" id="KW-0378">Hydrolase</keyword>
<keyword evidence="1" id="KW-0732">Signal</keyword>
<proteinExistence type="predicted"/>
<dbReference type="PANTHER" id="PTHR43433:SF5">
    <property type="entry name" value="AB HYDROLASE-1 DOMAIN-CONTAINING PROTEIN"/>
    <property type="match status" value="1"/>
</dbReference>
<gene>
    <name evidence="4" type="ORF">DVS28_a0572</name>
</gene>
<keyword evidence="5" id="KW-1185">Reference proteome</keyword>
<feature type="domain" description="Peptidase S33 tripeptidyl aminopeptidase-like C-terminal" evidence="3">
    <location>
        <begin position="399"/>
        <end position="489"/>
    </location>
</feature>
<dbReference type="Proteomes" id="UP000264006">
    <property type="component" value="Chromosome"/>
</dbReference>
<evidence type="ECO:0000313" key="4">
    <source>
        <dbReference type="EMBL" id="AXV05277.1"/>
    </source>
</evidence>
<evidence type="ECO:0000256" key="1">
    <source>
        <dbReference type="SAM" id="SignalP"/>
    </source>
</evidence>
<evidence type="ECO:0000259" key="3">
    <source>
        <dbReference type="Pfam" id="PF08386"/>
    </source>
</evidence>
<reference evidence="4 5" key="1">
    <citation type="submission" date="2018-09" db="EMBL/GenBank/DDBJ databases">
        <title>Complete genome sequence of Euzebya sp. DY32-46 isolated from seawater of Pacific Ocean.</title>
        <authorList>
            <person name="Xu L."/>
            <person name="Wu Y.-H."/>
            <person name="Xu X.-W."/>
        </authorList>
    </citation>
    <scope>NUCLEOTIDE SEQUENCE [LARGE SCALE GENOMIC DNA]</scope>
    <source>
        <strain evidence="4 5">DY32-46</strain>
    </source>
</reference>
<dbReference type="OrthoDB" id="4447445at2"/>
<feature type="domain" description="AB hydrolase-1" evidence="2">
    <location>
        <begin position="136"/>
        <end position="273"/>
    </location>
</feature>
<name>A0A346XST0_9ACTN</name>
<sequence length="501" mass="51728">MRWMVVLLLLVAACVPAGDIEGAVVPSPSVVEDAADAVDGTLAQPELISTPCAMDALSSEAATPDPGLLEGVGCGVVVVPERRQDPSGPVVELAWVRLSVTTPREEGPFGDPLVVLADGPGDAMTVELLAWATSPLRADREVVLLDARGAGRSFPSLDCGIPPAPGALPLDLVQDCRRELLDLGIDLDAHRTRTMAADLVDVTASLGLERYHLLGIGHGARVALTTLRDRPEGLQSLVLDSPLPPEVDAYGERPANAQAALNRLFDECAQTPACADTFGELREPTDQLVRDLDRPSSGVDVEPGVSGTDLVRAVVAAMRGADGPAAIPAALSLAAEDPAAAMARLQDAAVGGATVPDSPFAEGLLLSSDCADELPLAGDGPDMDGLGPVGLAVAEDVTAVRTACGIWDVAPAGAEAGNPIARDVPTLVLTGEFDPLSPPAWGAAVAARMPRGQVVQVDGAGHRVHDVDNCTIAIVAEFLRRPTRPMNDACATDRVVDFELG</sequence>
<feature type="chain" id="PRO_5038557872" evidence="1">
    <location>
        <begin position="18"/>
        <end position="501"/>
    </location>
</feature>